<feature type="domain" description="HTH tetR-type" evidence="3">
    <location>
        <begin position="18"/>
        <end position="78"/>
    </location>
</feature>
<sequence length="219" mass="24772">MSSTMSSPRRAPQQERGERRVAQLLDAAASLLAEVGYDAATMTEIADRAKASIGTVYQYFPNKPAIVLALRGQYVAEMEERWTHLNEEAVAEMSAEQIAHRFVELTIGFVDEHPAYFAILDAPVKYKRSPEARNRLRERIAKVFRSKKPTLTQEVAFRLANVSLGIIKGMNKLYAEASSKERQELVKEYKIALAAYLESRLSPSHKDRMQKKSIPRSKS</sequence>
<dbReference type="SUPFAM" id="SSF46689">
    <property type="entry name" value="Homeodomain-like"/>
    <property type="match status" value="1"/>
</dbReference>
<comment type="caution">
    <text evidence="4">The sequence shown here is derived from an EMBL/GenBank/DDBJ whole genome shotgun (WGS) entry which is preliminary data.</text>
</comment>
<keyword evidence="1 2" id="KW-0238">DNA-binding</keyword>
<evidence type="ECO:0000313" key="5">
    <source>
        <dbReference type="Proteomes" id="UP000564385"/>
    </source>
</evidence>
<dbReference type="Gene3D" id="1.10.357.10">
    <property type="entry name" value="Tetracycline Repressor, domain 2"/>
    <property type="match status" value="1"/>
</dbReference>
<dbReference type="Proteomes" id="UP000564385">
    <property type="component" value="Unassembled WGS sequence"/>
</dbReference>
<evidence type="ECO:0000259" key="3">
    <source>
        <dbReference type="PROSITE" id="PS50977"/>
    </source>
</evidence>
<reference evidence="4 5" key="1">
    <citation type="submission" date="2020-07" db="EMBL/GenBank/DDBJ databases">
        <title>Genomic Encyclopedia of Type Strains, Phase IV (KMG-V): Genome sequencing to study the core and pangenomes of soil and plant-associated prokaryotes.</title>
        <authorList>
            <person name="Whitman W."/>
        </authorList>
    </citation>
    <scope>NUCLEOTIDE SEQUENCE [LARGE SCALE GENOMIC DNA]</scope>
    <source>
        <strain evidence="4 5">M8UP22</strain>
    </source>
</reference>
<dbReference type="AlphaFoldDB" id="A0A852VCX5"/>
<accession>A0A852VCX5</accession>
<dbReference type="GO" id="GO:0003700">
    <property type="term" value="F:DNA-binding transcription factor activity"/>
    <property type="evidence" value="ECO:0007669"/>
    <property type="project" value="TreeGrafter"/>
</dbReference>
<dbReference type="PANTHER" id="PTHR30055">
    <property type="entry name" value="HTH-TYPE TRANSCRIPTIONAL REGULATOR RUTR"/>
    <property type="match status" value="1"/>
</dbReference>
<evidence type="ECO:0000313" key="4">
    <source>
        <dbReference type="EMBL" id="NYF88709.1"/>
    </source>
</evidence>
<dbReference type="InterPro" id="IPR041669">
    <property type="entry name" value="TetR_C_15"/>
</dbReference>
<dbReference type="GO" id="GO:0000976">
    <property type="term" value="F:transcription cis-regulatory region binding"/>
    <property type="evidence" value="ECO:0007669"/>
    <property type="project" value="TreeGrafter"/>
</dbReference>
<dbReference type="PROSITE" id="PS50977">
    <property type="entry name" value="HTH_TETR_2"/>
    <property type="match status" value="1"/>
</dbReference>
<dbReference type="InterPro" id="IPR050109">
    <property type="entry name" value="HTH-type_TetR-like_transc_reg"/>
</dbReference>
<proteinExistence type="predicted"/>
<dbReference type="InterPro" id="IPR023772">
    <property type="entry name" value="DNA-bd_HTH_TetR-type_CS"/>
</dbReference>
<feature type="DNA-binding region" description="H-T-H motif" evidence="2">
    <location>
        <begin position="41"/>
        <end position="60"/>
    </location>
</feature>
<dbReference type="Pfam" id="PF17918">
    <property type="entry name" value="TetR_C_15"/>
    <property type="match status" value="1"/>
</dbReference>
<dbReference type="PANTHER" id="PTHR30055:SF226">
    <property type="entry name" value="HTH-TYPE TRANSCRIPTIONAL REGULATOR PKSA"/>
    <property type="match status" value="1"/>
</dbReference>
<protein>
    <submittedName>
        <fullName evidence="4">AcrR family transcriptional regulator</fullName>
    </submittedName>
</protein>
<organism evidence="4 5">
    <name type="scientific">Tunturiibacter lichenicola</name>
    <dbReference type="NCBI Taxonomy" id="2051959"/>
    <lineage>
        <taxon>Bacteria</taxon>
        <taxon>Pseudomonadati</taxon>
        <taxon>Acidobacteriota</taxon>
        <taxon>Terriglobia</taxon>
        <taxon>Terriglobales</taxon>
        <taxon>Acidobacteriaceae</taxon>
        <taxon>Tunturiibacter</taxon>
    </lineage>
</organism>
<gene>
    <name evidence="4" type="ORF">HDF08_000776</name>
</gene>
<dbReference type="PROSITE" id="PS01081">
    <property type="entry name" value="HTH_TETR_1"/>
    <property type="match status" value="1"/>
</dbReference>
<dbReference type="InterPro" id="IPR001647">
    <property type="entry name" value="HTH_TetR"/>
</dbReference>
<dbReference type="Pfam" id="PF00440">
    <property type="entry name" value="TetR_N"/>
    <property type="match status" value="1"/>
</dbReference>
<evidence type="ECO:0000256" key="1">
    <source>
        <dbReference type="ARBA" id="ARBA00023125"/>
    </source>
</evidence>
<dbReference type="InterPro" id="IPR009057">
    <property type="entry name" value="Homeodomain-like_sf"/>
</dbReference>
<dbReference type="PRINTS" id="PR00455">
    <property type="entry name" value="HTHTETR"/>
</dbReference>
<name>A0A852VCX5_9BACT</name>
<dbReference type="EMBL" id="JACCCU010000001">
    <property type="protein sequence ID" value="NYF88709.1"/>
    <property type="molecule type" value="Genomic_DNA"/>
</dbReference>
<evidence type="ECO:0000256" key="2">
    <source>
        <dbReference type="PROSITE-ProRule" id="PRU00335"/>
    </source>
</evidence>